<evidence type="ECO:0000313" key="2">
    <source>
        <dbReference type="Proteomes" id="UP000035722"/>
    </source>
</evidence>
<protein>
    <submittedName>
        <fullName evidence="1">Uncharacterized protein</fullName>
    </submittedName>
</protein>
<accession>A0A024H529</accession>
<dbReference type="AlphaFoldDB" id="A0A024H529"/>
<organism evidence="1 2">
    <name type="scientific">Pseudarthrobacter siccitolerans</name>
    <dbReference type="NCBI Taxonomy" id="861266"/>
    <lineage>
        <taxon>Bacteria</taxon>
        <taxon>Bacillati</taxon>
        <taxon>Actinomycetota</taxon>
        <taxon>Actinomycetes</taxon>
        <taxon>Micrococcales</taxon>
        <taxon>Micrococcaceae</taxon>
        <taxon>Pseudarthrobacter</taxon>
    </lineage>
</organism>
<keyword evidence="2" id="KW-1185">Reference proteome</keyword>
<gene>
    <name evidence="1" type="ORF">ARTSIC4J27_3265</name>
</gene>
<sequence>MATLPHVLLLQWGFLPVLGCFGAQGITTTAARGGAGCRLWRG</sequence>
<proteinExistence type="predicted"/>
<comment type="caution">
    <text evidence="1">The sequence shown here is derived from an EMBL/GenBank/DDBJ whole genome shotgun (WGS) entry which is preliminary data.</text>
</comment>
<dbReference type="EMBL" id="CAQI01000048">
    <property type="protein sequence ID" value="CCQ47285.1"/>
    <property type="molecule type" value="Genomic_DNA"/>
</dbReference>
<name>A0A024H529_9MICC</name>
<evidence type="ECO:0000313" key="1">
    <source>
        <dbReference type="EMBL" id="CCQ47285.1"/>
    </source>
</evidence>
<dbReference type="Proteomes" id="UP000035722">
    <property type="component" value="Unassembled WGS sequence"/>
</dbReference>
<reference evidence="2" key="1">
    <citation type="journal article" date="2014" name="Genome Announc.">
        <title>Genome Sequence of Arthrobacter siccitolerans 4J27, a Xeroprotectant-Producing Desiccation-Tolerant Microorganism.</title>
        <authorList>
            <person name="Manzanera M."/>
            <person name="Santa-Cruz-Calvo L."/>
            <person name="Vilchez J.I."/>
            <person name="Garcia-Fontana C."/>
            <person name="Silva-Castro G.A."/>
            <person name="Calvo C."/>
            <person name="Gonzalez-Lopez J."/>
        </authorList>
    </citation>
    <scope>NUCLEOTIDE SEQUENCE [LARGE SCALE GENOMIC DNA]</scope>
    <source>
        <strain evidence="2">4J27</strain>
    </source>
</reference>